<organism evidence="5 6">
    <name type="scientific">Tagetes erecta</name>
    <name type="common">African marigold</name>
    <dbReference type="NCBI Taxonomy" id="13708"/>
    <lineage>
        <taxon>Eukaryota</taxon>
        <taxon>Viridiplantae</taxon>
        <taxon>Streptophyta</taxon>
        <taxon>Embryophyta</taxon>
        <taxon>Tracheophyta</taxon>
        <taxon>Spermatophyta</taxon>
        <taxon>Magnoliopsida</taxon>
        <taxon>eudicotyledons</taxon>
        <taxon>Gunneridae</taxon>
        <taxon>Pentapetalae</taxon>
        <taxon>asterids</taxon>
        <taxon>campanulids</taxon>
        <taxon>Asterales</taxon>
        <taxon>Asteraceae</taxon>
        <taxon>Asteroideae</taxon>
        <taxon>Heliantheae alliance</taxon>
        <taxon>Tageteae</taxon>
        <taxon>Tagetes</taxon>
    </lineage>
</organism>
<name>A0AAD8L5P4_TARER</name>
<keyword evidence="2" id="KW-0677">Repeat</keyword>
<protein>
    <recommendedName>
        <fullName evidence="4">Gnk2-homologous domain-containing protein</fullName>
    </recommendedName>
</protein>
<dbReference type="CDD" id="cd23509">
    <property type="entry name" value="Gnk2-like"/>
    <property type="match status" value="1"/>
</dbReference>
<gene>
    <name evidence="5" type="ORF">QVD17_10135</name>
</gene>
<accession>A0AAD8L5P4</accession>
<dbReference type="PROSITE" id="PS51473">
    <property type="entry name" value="GNK2"/>
    <property type="match status" value="2"/>
</dbReference>
<dbReference type="AlphaFoldDB" id="A0AAD8L5P4"/>
<feature type="chain" id="PRO_5042206551" description="Gnk2-homologous domain-containing protein" evidence="3">
    <location>
        <begin position="24"/>
        <end position="254"/>
    </location>
</feature>
<keyword evidence="1 3" id="KW-0732">Signal</keyword>
<evidence type="ECO:0000313" key="5">
    <source>
        <dbReference type="EMBL" id="KAK1433226.1"/>
    </source>
</evidence>
<feature type="domain" description="Gnk2-homologous" evidence="4">
    <location>
        <begin position="29"/>
        <end position="134"/>
    </location>
</feature>
<dbReference type="EMBL" id="JAUHHV010000002">
    <property type="protein sequence ID" value="KAK1433226.1"/>
    <property type="molecule type" value="Genomic_DNA"/>
</dbReference>
<proteinExistence type="predicted"/>
<dbReference type="InterPro" id="IPR002902">
    <property type="entry name" value="GNK2"/>
</dbReference>
<dbReference type="Proteomes" id="UP001229421">
    <property type="component" value="Unassembled WGS sequence"/>
</dbReference>
<sequence length="254" mass="28697">METKYLTSLMFLFLQVFINGVIAQKPEPHNQAYKCNNIGNLKSDDLLKAQDTAFSNLIRNMGRIDPYNGYAYGNANGMYSIGLCPPNIKKNSCLECLNNTTPYLKKNCFKRKEGVAWTALSQVMCIVRYADTGIYNSLGNWAWIIFSSAPNESLGDAVELRNKVNDLANLLRDRTAGFSEDVKFSFGSVPYKSNQSLYGSMQCTPSIQRGECLKCLTRATDEIHYCCTKMRKKAGRAMSTNCYFRYAHNDFTRS</sequence>
<evidence type="ECO:0000256" key="3">
    <source>
        <dbReference type="SAM" id="SignalP"/>
    </source>
</evidence>
<evidence type="ECO:0000259" key="4">
    <source>
        <dbReference type="PROSITE" id="PS51473"/>
    </source>
</evidence>
<feature type="signal peptide" evidence="3">
    <location>
        <begin position="1"/>
        <end position="23"/>
    </location>
</feature>
<dbReference type="InterPro" id="IPR038408">
    <property type="entry name" value="GNK2_sf"/>
</dbReference>
<evidence type="ECO:0000256" key="1">
    <source>
        <dbReference type="ARBA" id="ARBA00022729"/>
    </source>
</evidence>
<comment type="caution">
    <text evidence="5">The sequence shown here is derived from an EMBL/GenBank/DDBJ whole genome shotgun (WGS) entry which is preliminary data.</text>
</comment>
<evidence type="ECO:0000313" key="6">
    <source>
        <dbReference type="Proteomes" id="UP001229421"/>
    </source>
</evidence>
<feature type="domain" description="Gnk2-homologous" evidence="4">
    <location>
        <begin position="142"/>
        <end position="251"/>
    </location>
</feature>
<dbReference type="Gene3D" id="3.30.430.20">
    <property type="entry name" value="Gnk2 domain, C-X8-C-X2-C motif"/>
    <property type="match status" value="2"/>
</dbReference>
<dbReference type="PANTHER" id="PTHR32099">
    <property type="entry name" value="CYSTEINE-RICH REPEAT SECRETORY PROTEIN"/>
    <property type="match status" value="1"/>
</dbReference>
<keyword evidence="6" id="KW-1185">Reference proteome</keyword>
<evidence type="ECO:0000256" key="2">
    <source>
        <dbReference type="ARBA" id="ARBA00022737"/>
    </source>
</evidence>
<reference evidence="5" key="1">
    <citation type="journal article" date="2023" name="bioRxiv">
        <title>Improved chromosome-level genome assembly for marigold (Tagetes erecta).</title>
        <authorList>
            <person name="Jiang F."/>
            <person name="Yuan L."/>
            <person name="Wang S."/>
            <person name="Wang H."/>
            <person name="Xu D."/>
            <person name="Wang A."/>
            <person name="Fan W."/>
        </authorList>
    </citation>
    <scope>NUCLEOTIDE SEQUENCE</scope>
    <source>
        <strain evidence="5">WSJ</strain>
        <tissue evidence="5">Leaf</tissue>
    </source>
</reference>
<dbReference type="PANTHER" id="PTHR32099:SF109">
    <property type="entry name" value="GNK2-LIKE DOMAIN-CONTAINING PROTEIN"/>
    <property type="match status" value="1"/>
</dbReference>
<dbReference type="Pfam" id="PF01657">
    <property type="entry name" value="Stress-antifung"/>
    <property type="match status" value="2"/>
</dbReference>